<dbReference type="HOGENOM" id="CLU_3034453_0_0_1"/>
<dbReference type="Proteomes" id="UP000000305">
    <property type="component" value="Unassembled WGS sequence"/>
</dbReference>
<dbReference type="KEGG" id="dpx:DAPPUDRAFT_238393"/>
<name>E9G6A1_DAPPU</name>
<dbReference type="EMBL" id="GL732533">
    <property type="protein sequence ID" value="EFX85026.1"/>
    <property type="molecule type" value="Genomic_DNA"/>
</dbReference>
<organism evidence="2 3">
    <name type="scientific">Daphnia pulex</name>
    <name type="common">Water flea</name>
    <dbReference type="NCBI Taxonomy" id="6669"/>
    <lineage>
        <taxon>Eukaryota</taxon>
        <taxon>Metazoa</taxon>
        <taxon>Ecdysozoa</taxon>
        <taxon>Arthropoda</taxon>
        <taxon>Crustacea</taxon>
        <taxon>Branchiopoda</taxon>
        <taxon>Diplostraca</taxon>
        <taxon>Cladocera</taxon>
        <taxon>Anomopoda</taxon>
        <taxon>Daphniidae</taxon>
        <taxon>Daphnia</taxon>
    </lineage>
</organism>
<gene>
    <name evidence="2" type="ORF">DAPPUDRAFT_238393</name>
</gene>
<accession>E9G6A1</accession>
<feature type="region of interest" description="Disordered" evidence="1">
    <location>
        <begin position="1"/>
        <end position="23"/>
    </location>
</feature>
<evidence type="ECO:0000256" key="1">
    <source>
        <dbReference type="SAM" id="MobiDB-lite"/>
    </source>
</evidence>
<evidence type="ECO:0000313" key="3">
    <source>
        <dbReference type="Proteomes" id="UP000000305"/>
    </source>
</evidence>
<proteinExistence type="predicted"/>
<dbReference type="InParanoid" id="E9G6A1"/>
<reference evidence="2 3" key="1">
    <citation type="journal article" date="2011" name="Science">
        <title>The ecoresponsive genome of Daphnia pulex.</title>
        <authorList>
            <person name="Colbourne J.K."/>
            <person name="Pfrender M.E."/>
            <person name="Gilbert D."/>
            <person name="Thomas W.K."/>
            <person name="Tucker A."/>
            <person name="Oakley T.H."/>
            <person name="Tokishita S."/>
            <person name="Aerts A."/>
            <person name="Arnold G.J."/>
            <person name="Basu M.K."/>
            <person name="Bauer D.J."/>
            <person name="Caceres C.E."/>
            <person name="Carmel L."/>
            <person name="Casola C."/>
            <person name="Choi J.H."/>
            <person name="Detter J.C."/>
            <person name="Dong Q."/>
            <person name="Dusheyko S."/>
            <person name="Eads B.D."/>
            <person name="Frohlich T."/>
            <person name="Geiler-Samerotte K.A."/>
            <person name="Gerlach D."/>
            <person name="Hatcher P."/>
            <person name="Jogdeo S."/>
            <person name="Krijgsveld J."/>
            <person name="Kriventseva E.V."/>
            <person name="Kultz D."/>
            <person name="Laforsch C."/>
            <person name="Lindquist E."/>
            <person name="Lopez J."/>
            <person name="Manak J.R."/>
            <person name="Muller J."/>
            <person name="Pangilinan J."/>
            <person name="Patwardhan R.P."/>
            <person name="Pitluck S."/>
            <person name="Pritham E.J."/>
            <person name="Rechtsteiner A."/>
            <person name="Rho M."/>
            <person name="Rogozin I.B."/>
            <person name="Sakarya O."/>
            <person name="Salamov A."/>
            <person name="Schaack S."/>
            <person name="Shapiro H."/>
            <person name="Shiga Y."/>
            <person name="Skalitzky C."/>
            <person name="Smith Z."/>
            <person name="Souvorov A."/>
            <person name="Sung W."/>
            <person name="Tang Z."/>
            <person name="Tsuchiya D."/>
            <person name="Tu H."/>
            <person name="Vos H."/>
            <person name="Wang M."/>
            <person name="Wolf Y.I."/>
            <person name="Yamagata H."/>
            <person name="Yamada T."/>
            <person name="Ye Y."/>
            <person name="Shaw J.R."/>
            <person name="Andrews J."/>
            <person name="Crease T.J."/>
            <person name="Tang H."/>
            <person name="Lucas S.M."/>
            <person name="Robertson H.M."/>
            <person name="Bork P."/>
            <person name="Koonin E.V."/>
            <person name="Zdobnov E.M."/>
            <person name="Grigoriev I.V."/>
            <person name="Lynch M."/>
            <person name="Boore J.L."/>
        </authorList>
    </citation>
    <scope>NUCLEOTIDE SEQUENCE [LARGE SCALE GENOMIC DNA]</scope>
</reference>
<keyword evidence="3" id="KW-1185">Reference proteome</keyword>
<evidence type="ECO:0000313" key="2">
    <source>
        <dbReference type="EMBL" id="EFX85026.1"/>
    </source>
</evidence>
<dbReference type="AlphaFoldDB" id="E9G6A1"/>
<protein>
    <submittedName>
        <fullName evidence="2">Uncharacterized protein</fullName>
    </submittedName>
</protein>
<sequence length="55" mass="5831">MEKAEPAAQLISANLSGPDGRREVPSQLVSQTEFFGFDLGKSRGTHNCPEDTGGP</sequence>